<protein>
    <submittedName>
        <fullName evidence="3">Lysophospholipid acyltransferase family protein</fullName>
    </submittedName>
</protein>
<evidence type="ECO:0000313" key="3">
    <source>
        <dbReference type="EMBL" id="MCQ8241710.1"/>
    </source>
</evidence>
<sequence>MSQDLRDPVAPPGGASLPAPPPAPTAGALPLVPGAPTPRQRNGAAFPTPGAVRDEAAAVVAMRSERMFRVFGSYIRLTLPRQFRAVRLSGTMPAAIPRDRPVVVFSNHPSWWDPLLFMLLADRCFRGRPGFGPMDAAALERYGVFKRLGIFGIDLNSAAGARRFLRVSRAVLAHQGGAGGRAMLWVTAEGAFTDPRQRPLRLRPGIGHLAALSSEILMLPMAIEYVFWNESRPEILVRFGEPIPGGTAGEGRAPRPSDWTARLEGALEATMDRLAQDARARDPARFTRLLGGRSGVGGIYDLYRAAGARLRGERFRRSHEAED</sequence>
<evidence type="ECO:0000259" key="2">
    <source>
        <dbReference type="SMART" id="SM00563"/>
    </source>
</evidence>
<accession>A0ABT1W273</accession>
<dbReference type="EMBL" id="JAMZEJ010000007">
    <property type="protein sequence ID" value="MCQ8241710.1"/>
    <property type="molecule type" value="Genomic_DNA"/>
</dbReference>
<dbReference type="Pfam" id="PF01553">
    <property type="entry name" value="Acyltransferase"/>
    <property type="match status" value="1"/>
</dbReference>
<dbReference type="SMART" id="SM00563">
    <property type="entry name" value="PlsC"/>
    <property type="match status" value="1"/>
</dbReference>
<proteinExistence type="predicted"/>
<evidence type="ECO:0000313" key="4">
    <source>
        <dbReference type="Proteomes" id="UP001524547"/>
    </source>
</evidence>
<feature type="region of interest" description="Disordered" evidence="1">
    <location>
        <begin position="1"/>
        <end position="49"/>
    </location>
</feature>
<gene>
    <name evidence="3" type="ORF">NFI88_12775</name>
</gene>
<keyword evidence="4" id="KW-1185">Reference proteome</keyword>
<evidence type="ECO:0000256" key="1">
    <source>
        <dbReference type="SAM" id="MobiDB-lite"/>
    </source>
</evidence>
<dbReference type="Proteomes" id="UP001524547">
    <property type="component" value="Unassembled WGS sequence"/>
</dbReference>
<dbReference type="RefSeq" id="WP_422920451.1">
    <property type="nucleotide sequence ID" value="NZ_JAMZEJ010000007.1"/>
</dbReference>
<name>A0ABT1W273_9PROT</name>
<keyword evidence="3" id="KW-0808">Transferase</keyword>
<dbReference type="InterPro" id="IPR002123">
    <property type="entry name" value="Plipid/glycerol_acylTrfase"/>
</dbReference>
<dbReference type="GO" id="GO:0016746">
    <property type="term" value="F:acyltransferase activity"/>
    <property type="evidence" value="ECO:0007669"/>
    <property type="project" value="UniProtKB-KW"/>
</dbReference>
<comment type="caution">
    <text evidence="3">The sequence shown here is derived from an EMBL/GenBank/DDBJ whole genome shotgun (WGS) entry which is preliminary data.</text>
</comment>
<keyword evidence="3" id="KW-0012">Acyltransferase</keyword>
<dbReference type="CDD" id="cd06551">
    <property type="entry name" value="LPLAT"/>
    <property type="match status" value="1"/>
</dbReference>
<organism evidence="3 4">
    <name type="scientific">Rhizosaccharibacter radicis</name>
    <dbReference type="NCBI Taxonomy" id="2782605"/>
    <lineage>
        <taxon>Bacteria</taxon>
        <taxon>Pseudomonadati</taxon>
        <taxon>Pseudomonadota</taxon>
        <taxon>Alphaproteobacteria</taxon>
        <taxon>Acetobacterales</taxon>
        <taxon>Acetobacteraceae</taxon>
        <taxon>Rhizosaccharibacter</taxon>
    </lineage>
</organism>
<feature type="domain" description="Phospholipid/glycerol acyltransferase" evidence="2">
    <location>
        <begin position="102"/>
        <end position="226"/>
    </location>
</feature>
<dbReference type="SUPFAM" id="SSF69593">
    <property type="entry name" value="Glycerol-3-phosphate (1)-acyltransferase"/>
    <property type="match status" value="1"/>
</dbReference>
<feature type="compositionally biased region" description="Low complexity" evidence="1">
    <location>
        <begin position="25"/>
        <end position="38"/>
    </location>
</feature>
<reference evidence="3 4" key="1">
    <citation type="submission" date="2022-06" db="EMBL/GenBank/DDBJ databases">
        <title>Rhizosaccharibacter gen. nov. sp. nov. KSS12, endophytic bacteria isolated from sugarcane.</title>
        <authorList>
            <person name="Pitiwittayakul N."/>
        </authorList>
    </citation>
    <scope>NUCLEOTIDE SEQUENCE [LARGE SCALE GENOMIC DNA]</scope>
    <source>
        <strain evidence="3 4">KSS12</strain>
    </source>
</reference>